<proteinExistence type="predicted"/>
<evidence type="ECO:0000313" key="3">
    <source>
        <dbReference type="Proteomes" id="UP000192758"/>
    </source>
</evidence>
<dbReference type="EMBL" id="MNPJ01000022">
    <property type="protein sequence ID" value="OQS54181.1"/>
    <property type="molecule type" value="Genomic_DNA"/>
</dbReference>
<dbReference type="InterPro" id="IPR053164">
    <property type="entry name" value="IS1016-like_transposase"/>
</dbReference>
<evidence type="ECO:0000259" key="1">
    <source>
        <dbReference type="SMART" id="SM01126"/>
    </source>
</evidence>
<accession>A0A1W0E4N5</accession>
<dbReference type="STRING" id="646526.A0A1W0E4N5"/>
<dbReference type="PANTHER" id="PTHR47163">
    <property type="entry name" value="DDE_TNP_IS1595 DOMAIN-CONTAINING PROTEIN"/>
    <property type="match status" value="1"/>
</dbReference>
<dbReference type="AlphaFoldDB" id="A0A1W0E4N5"/>
<feature type="domain" description="ISXO2-like transposase" evidence="1">
    <location>
        <begin position="119"/>
        <end position="245"/>
    </location>
</feature>
<dbReference type="PANTHER" id="PTHR47163:SF2">
    <property type="entry name" value="SI:DKEY-17M8.2"/>
    <property type="match status" value="1"/>
</dbReference>
<organism evidence="2 3">
    <name type="scientific">Ecytonucleospora hepatopenaei</name>
    <dbReference type="NCBI Taxonomy" id="646526"/>
    <lineage>
        <taxon>Eukaryota</taxon>
        <taxon>Fungi</taxon>
        <taxon>Fungi incertae sedis</taxon>
        <taxon>Microsporidia</taxon>
        <taxon>Enterocytozoonidae</taxon>
        <taxon>Ecytonucleospora</taxon>
    </lineage>
</organism>
<evidence type="ECO:0000313" key="2">
    <source>
        <dbReference type="EMBL" id="OQS54181.1"/>
    </source>
</evidence>
<dbReference type="Pfam" id="PF12762">
    <property type="entry name" value="DDE_Tnp_IS1595"/>
    <property type="match status" value="1"/>
</dbReference>
<gene>
    <name evidence="2" type="ORF">EHP00_1462</name>
</gene>
<dbReference type="SMART" id="SM01126">
    <property type="entry name" value="DDE_Tnp_IS1595"/>
    <property type="match status" value="1"/>
</dbReference>
<dbReference type="InterPro" id="IPR024445">
    <property type="entry name" value="Tnp_ISXO2-like"/>
</dbReference>
<dbReference type="NCBIfam" id="NF033547">
    <property type="entry name" value="transpos_IS1595"/>
    <property type="match status" value="1"/>
</dbReference>
<dbReference type="OrthoDB" id="8061556at2759"/>
<dbReference type="VEuPathDB" id="MicrosporidiaDB:EHP00_1462"/>
<comment type="caution">
    <text evidence="2">The sequence shown here is derived from an EMBL/GenBank/DDBJ whole genome shotgun (WGS) entry which is preliminary data.</text>
</comment>
<dbReference type="SUPFAM" id="SSF82153">
    <property type="entry name" value="FAS1 domain"/>
    <property type="match status" value="1"/>
</dbReference>
<keyword evidence="3" id="KW-1185">Reference proteome</keyword>
<reference evidence="2 3" key="1">
    <citation type="journal article" date="2017" name="Environ. Microbiol.">
        <title>Decay of the glycolytic pathway and adaptation to intranuclear parasitism within Enterocytozoonidae microsporidia.</title>
        <authorList>
            <person name="Wiredu Boakye D."/>
            <person name="Jaroenlak P."/>
            <person name="Prachumwat A."/>
            <person name="Williams T.A."/>
            <person name="Bateman K.S."/>
            <person name="Itsathitphaisarn O."/>
            <person name="Sritunyalucksana K."/>
            <person name="Paszkiewicz K.H."/>
            <person name="Moore K.A."/>
            <person name="Stentiford G.D."/>
            <person name="Williams B.A."/>
        </authorList>
    </citation>
    <scope>NUCLEOTIDE SEQUENCE [LARGE SCALE GENOMIC DNA]</scope>
    <source>
        <strain evidence="2 3">TH1</strain>
    </source>
</reference>
<protein>
    <recommendedName>
        <fullName evidence="1">ISXO2-like transposase domain-containing protein</fullName>
    </recommendedName>
</protein>
<name>A0A1W0E4N5_9MICR</name>
<sequence>MQFSKKQQLKNYIKENLVSLKLNKCFKCKGNVRFVSFTSFQLICTRPLCKKKCSVFSNSIFKKFNKGIDNLIKLFELVFESIKLCSISKIMHYNYRNLKKFMSNVNLYVKNNYNRFLDTIGGPGIVVEIDETKFGRRKYNRGHVVEGIWVLGMVERTADRRLVLIPVEKRDRNTLLALIKRHVAPGSIIHTDLWRGYTNLSEHFVHNTVNHSKWFVDEETGIHTNTIEGNWSYVKQNVYKKWRTKKNIWLPLAIVMAKRNGCLEEFLMNFL</sequence>
<dbReference type="InterPro" id="IPR036378">
    <property type="entry name" value="FAS1_dom_sf"/>
</dbReference>
<dbReference type="Proteomes" id="UP000192758">
    <property type="component" value="Unassembled WGS sequence"/>
</dbReference>